<sequence>MKRKYTPFLLLTLTVCLLSSCLSNDDSSSTVYYDTAITSFSVGTLKRHVTTASGEDSIVKTDCSGYNFYIDQLTHEIYNTDSLPYGIDASMAVVSISSKNSGTIVLKNINSDTLTYYSSTDSLDFSVPRELRVYNTNGDYAAYTVNVNVHQEEADSFMWSRKADNQVLASLEGMKAVCNAGKIYVFGTDGNALKIYMTSMTDGNSWQEISNSANLPAEAYNHVMAHDGTIYILNQGTILTSTDAQNWTELAKTNLTQLLGYSSSTMYGMNGNAIMSSTDNGVSWSEDLLDTDASYLPTSNISFMARTDESVDNADRLVLVGNRIANNETTAVVWGKLAEYSSSADSDPWMYYPPVKDITYKLPTATKLVALNYYNGIIAFDGKQFYYSEDNGITWPIESDRTIYIPDTFSANTTNFAFVKDDNNYLWMIMGASGQVWRGRHCELGWKTYQTSFK</sequence>
<keyword evidence="1" id="KW-0732">Signal</keyword>
<dbReference type="RefSeq" id="WP_094448298.1">
    <property type="nucleotide sequence ID" value="NZ_CAJOJX010000020.1"/>
</dbReference>
<dbReference type="InterPro" id="IPR046209">
    <property type="entry name" value="DUF6242_N"/>
</dbReference>
<dbReference type="Pfam" id="PF25852">
    <property type="entry name" value="DUF6242_C"/>
    <property type="match status" value="1"/>
</dbReference>
<feature type="signal peptide" evidence="1">
    <location>
        <begin position="1"/>
        <end position="24"/>
    </location>
</feature>
<dbReference type="Proteomes" id="UP000216189">
    <property type="component" value="Unassembled WGS sequence"/>
</dbReference>
<feature type="chain" id="PRO_5046247259" description="BNR/Asp-box repeat protein" evidence="1">
    <location>
        <begin position="25"/>
        <end position="454"/>
    </location>
</feature>
<name>A0ABX4EI19_SEGBR</name>
<accession>A0ABX4EI19</accession>
<reference evidence="4 5" key="1">
    <citation type="submission" date="2017-08" db="EMBL/GenBank/DDBJ databases">
        <title>Comparative genomics of non-oral Prevotella species.</title>
        <authorList>
            <person name="Accetto T."/>
            <person name="Nograsek B."/>
            <person name="Avgustin G."/>
        </authorList>
    </citation>
    <scope>NUCLEOTIDE SEQUENCE [LARGE SCALE GENOMIC DNA]</scope>
    <source>
        <strain evidence="4 5">TC1-1</strain>
    </source>
</reference>
<dbReference type="Gene3D" id="2.120.10.10">
    <property type="match status" value="1"/>
</dbReference>
<evidence type="ECO:0000256" key="1">
    <source>
        <dbReference type="SAM" id="SignalP"/>
    </source>
</evidence>
<dbReference type="EMBL" id="NPJF01000026">
    <property type="protein sequence ID" value="OYP55759.1"/>
    <property type="molecule type" value="Genomic_DNA"/>
</dbReference>
<evidence type="ECO:0000313" key="5">
    <source>
        <dbReference type="Proteomes" id="UP000216189"/>
    </source>
</evidence>
<gene>
    <name evidence="4" type="ORF">CIK91_05300</name>
</gene>
<dbReference type="Pfam" id="PF19755">
    <property type="entry name" value="DUF6242"/>
    <property type="match status" value="1"/>
</dbReference>
<evidence type="ECO:0000259" key="3">
    <source>
        <dbReference type="Pfam" id="PF25852"/>
    </source>
</evidence>
<dbReference type="InterPro" id="IPR058667">
    <property type="entry name" value="DUF6242_C"/>
</dbReference>
<dbReference type="SUPFAM" id="SSF110296">
    <property type="entry name" value="Oligoxyloglucan reducing end-specific cellobiohydrolase"/>
    <property type="match status" value="1"/>
</dbReference>
<feature type="domain" description="DUF6242" evidence="2">
    <location>
        <begin position="40"/>
        <end position="147"/>
    </location>
</feature>
<evidence type="ECO:0008006" key="6">
    <source>
        <dbReference type="Google" id="ProtNLM"/>
    </source>
</evidence>
<feature type="domain" description="DUF6242" evidence="3">
    <location>
        <begin position="153"/>
        <end position="448"/>
    </location>
</feature>
<dbReference type="PROSITE" id="PS51257">
    <property type="entry name" value="PROKAR_LIPOPROTEIN"/>
    <property type="match status" value="1"/>
</dbReference>
<proteinExistence type="predicted"/>
<evidence type="ECO:0000259" key="2">
    <source>
        <dbReference type="Pfam" id="PF19755"/>
    </source>
</evidence>
<keyword evidence="5" id="KW-1185">Reference proteome</keyword>
<evidence type="ECO:0000313" key="4">
    <source>
        <dbReference type="EMBL" id="OYP55759.1"/>
    </source>
</evidence>
<comment type="caution">
    <text evidence="4">The sequence shown here is derived from an EMBL/GenBank/DDBJ whole genome shotgun (WGS) entry which is preliminary data.</text>
</comment>
<protein>
    <recommendedName>
        <fullName evidence="6">BNR/Asp-box repeat protein</fullName>
    </recommendedName>
</protein>
<organism evidence="4 5">
    <name type="scientific">Segatella bryantii</name>
    <name type="common">Prevotella bryantii</name>
    <dbReference type="NCBI Taxonomy" id="77095"/>
    <lineage>
        <taxon>Bacteria</taxon>
        <taxon>Pseudomonadati</taxon>
        <taxon>Bacteroidota</taxon>
        <taxon>Bacteroidia</taxon>
        <taxon>Bacteroidales</taxon>
        <taxon>Prevotellaceae</taxon>
        <taxon>Segatella</taxon>
    </lineage>
</organism>